<sequence length="83" mass="10154">MDEEIIHLFVLIGFIYIFPMLLQKYAPEYQLVSPAQYVLGVIPFLMYFEARYERERSGIRQDRHLSMKNRFYLKMENMKPDDR</sequence>
<evidence type="ECO:0000256" key="1">
    <source>
        <dbReference type="SAM" id="Phobius"/>
    </source>
</evidence>
<keyword evidence="1" id="KW-1133">Transmembrane helix</keyword>
<organism evidence="2 3">
    <name type="scientific">Cerasibacillus terrae</name>
    <dbReference type="NCBI Taxonomy" id="2498845"/>
    <lineage>
        <taxon>Bacteria</taxon>
        <taxon>Bacillati</taxon>
        <taxon>Bacillota</taxon>
        <taxon>Bacilli</taxon>
        <taxon>Bacillales</taxon>
        <taxon>Bacillaceae</taxon>
        <taxon>Cerasibacillus</taxon>
    </lineage>
</organism>
<protein>
    <submittedName>
        <fullName evidence="2">Uncharacterized protein</fullName>
    </submittedName>
</protein>
<feature type="transmembrane region" description="Helical" evidence="1">
    <location>
        <begin position="34"/>
        <end position="50"/>
    </location>
</feature>
<evidence type="ECO:0000313" key="2">
    <source>
        <dbReference type="EMBL" id="TXL65753.1"/>
    </source>
</evidence>
<keyword evidence="1" id="KW-0472">Membrane</keyword>
<dbReference type="RefSeq" id="WP_147666423.1">
    <property type="nucleotide sequence ID" value="NZ_VDUW01000003.1"/>
</dbReference>
<proteinExistence type="predicted"/>
<evidence type="ECO:0000313" key="3">
    <source>
        <dbReference type="Proteomes" id="UP000321574"/>
    </source>
</evidence>
<dbReference type="Proteomes" id="UP000321574">
    <property type="component" value="Unassembled WGS sequence"/>
</dbReference>
<reference evidence="2 3" key="1">
    <citation type="submission" date="2019-06" db="EMBL/GenBank/DDBJ databases">
        <title>Cerasibacillus sp. nov., isolated from maize field.</title>
        <authorList>
            <person name="Lin S.-Y."/>
            <person name="Tsai C.-F."/>
            <person name="Young C.-C."/>
        </authorList>
    </citation>
    <scope>NUCLEOTIDE SEQUENCE [LARGE SCALE GENOMIC DNA]</scope>
    <source>
        <strain evidence="2 3">CC-CFT480</strain>
    </source>
</reference>
<keyword evidence="3" id="KW-1185">Reference proteome</keyword>
<gene>
    <name evidence="2" type="ORF">FHP05_06425</name>
</gene>
<keyword evidence="1" id="KW-0812">Transmembrane</keyword>
<name>A0A5C8NXR0_9BACI</name>
<feature type="transmembrane region" description="Helical" evidence="1">
    <location>
        <begin position="5"/>
        <end position="22"/>
    </location>
</feature>
<comment type="caution">
    <text evidence="2">The sequence shown here is derived from an EMBL/GenBank/DDBJ whole genome shotgun (WGS) entry which is preliminary data.</text>
</comment>
<dbReference type="AlphaFoldDB" id="A0A5C8NXR0"/>
<accession>A0A5C8NXR0</accession>
<dbReference type="EMBL" id="VDUW01000003">
    <property type="protein sequence ID" value="TXL65753.1"/>
    <property type="molecule type" value="Genomic_DNA"/>
</dbReference>
<dbReference type="OrthoDB" id="2717733at2"/>